<feature type="compositionally biased region" description="Polar residues" evidence="2">
    <location>
        <begin position="146"/>
        <end position="164"/>
    </location>
</feature>
<evidence type="ECO:0008006" key="5">
    <source>
        <dbReference type="Google" id="ProtNLM"/>
    </source>
</evidence>
<reference evidence="3 4" key="1">
    <citation type="journal article" date="2024" name="G3 (Bethesda)">
        <title>Genome assembly of Hibiscus sabdariffa L. provides insights into metabolisms of medicinal natural products.</title>
        <authorList>
            <person name="Kim T."/>
        </authorList>
    </citation>
    <scope>NUCLEOTIDE SEQUENCE [LARGE SCALE GENOMIC DNA]</scope>
    <source>
        <strain evidence="3">TK-2024</strain>
        <tissue evidence="3">Old leaves</tissue>
    </source>
</reference>
<dbReference type="EMBL" id="JBBPBM010000074">
    <property type="protein sequence ID" value="KAK8512231.1"/>
    <property type="molecule type" value="Genomic_DNA"/>
</dbReference>
<protein>
    <recommendedName>
        <fullName evidence="5">RAB6-interacting golgin</fullName>
    </recommendedName>
</protein>
<keyword evidence="4" id="KW-1185">Reference proteome</keyword>
<comment type="caution">
    <text evidence="3">The sequence shown here is derived from an EMBL/GenBank/DDBJ whole genome shotgun (WGS) entry which is preliminary data.</text>
</comment>
<evidence type="ECO:0000256" key="2">
    <source>
        <dbReference type="SAM" id="MobiDB-lite"/>
    </source>
</evidence>
<dbReference type="Proteomes" id="UP001472677">
    <property type="component" value="Unassembled WGS sequence"/>
</dbReference>
<accession>A0ABR2BYS3</accession>
<feature type="coiled-coil region" evidence="1">
    <location>
        <begin position="30"/>
        <end position="78"/>
    </location>
</feature>
<sequence>MFFSRAEELETTLVELVKEDNRRLLSAKVLERMEQEQRITEDARRNVEKDAAAQRFAVTMLQEKYEKAMDSIARMEKRVVMAESMLEATLKYESGQAEALSSPRTPHATLDSPRRKAGLLSFGLGWRDKNKQAKPDFEESTDRKSNPSTTLGETNSVNEQTLLN</sequence>
<organism evidence="3 4">
    <name type="scientific">Hibiscus sabdariffa</name>
    <name type="common">roselle</name>
    <dbReference type="NCBI Taxonomy" id="183260"/>
    <lineage>
        <taxon>Eukaryota</taxon>
        <taxon>Viridiplantae</taxon>
        <taxon>Streptophyta</taxon>
        <taxon>Embryophyta</taxon>
        <taxon>Tracheophyta</taxon>
        <taxon>Spermatophyta</taxon>
        <taxon>Magnoliopsida</taxon>
        <taxon>eudicotyledons</taxon>
        <taxon>Gunneridae</taxon>
        <taxon>Pentapetalae</taxon>
        <taxon>rosids</taxon>
        <taxon>malvids</taxon>
        <taxon>Malvales</taxon>
        <taxon>Malvaceae</taxon>
        <taxon>Malvoideae</taxon>
        <taxon>Hibiscus</taxon>
    </lineage>
</organism>
<feature type="compositionally biased region" description="Basic and acidic residues" evidence="2">
    <location>
        <begin position="126"/>
        <end position="145"/>
    </location>
</feature>
<proteinExistence type="predicted"/>
<evidence type="ECO:0000256" key="1">
    <source>
        <dbReference type="SAM" id="Coils"/>
    </source>
</evidence>
<keyword evidence="1" id="KW-0175">Coiled coil</keyword>
<name>A0ABR2BYS3_9ROSI</name>
<evidence type="ECO:0000313" key="4">
    <source>
        <dbReference type="Proteomes" id="UP001472677"/>
    </source>
</evidence>
<evidence type="ECO:0000313" key="3">
    <source>
        <dbReference type="EMBL" id="KAK8512231.1"/>
    </source>
</evidence>
<gene>
    <name evidence="3" type="ORF">V6N12_031957</name>
</gene>
<feature type="region of interest" description="Disordered" evidence="2">
    <location>
        <begin position="93"/>
        <end position="164"/>
    </location>
</feature>